<dbReference type="InterPro" id="IPR006169">
    <property type="entry name" value="GTP1_OBG_dom"/>
</dbReference>
<dbReference type="GO" id="GO:0070475">
    <property type="term" value="P:rRNA base methylation"/>
    <property type="evidence" value="ECO:0007669"/>
    <property type="project" value="InterPro"/>
</dbReference>
<evidence type="ECO:0000313" key="7">
    <source>
        <dbReference type="EMBL" id="KAK2587583.1"/>
    </source>
</evidence>
<dbReference type="PANTHER" id="PTHR11702:SF31">
    <property type="entry name" value="MITOCHONDRIAL RIBOSOME-ASSOCIATED GTPASE 2"/>
    <property type="match status" value="1"/>
</dbReference>
<dbReference type="InterPro" id="IPR019446">
    <property type="entry name" value="BMT5-like"/>
</dbReference>
<feature type="domain" description="Obg" evidence="6">
    <location>
        <begin position="362"/>
        <end position="517"/>
    </location>
</feature>
<dbReference type="GO" id="GO:0005739">
    <property type="term" value="C:mitochondrion"/>
    <property type="evidence" value="ECO:0007669"/>
    <property type="project" value="TreeGrafter"/>
</dbReference>
<dbReference type="InterPro" id="IPR045086">
    <property type="entry name" value="OBG_GTPase"/>
</dbReference>
<protein>
    <recommendedName>
        <fullName evidence="9">GTP-binding protein 5</fullName>
    </recommendedName>
</protein>
<dbReference type="PRINTS" id="PR00326">
    <property type="entry name" value="GTP1OBG"/>
</dbReference>
<dbReference type="SUPFAM" id="SSF82051">
    <property type="entry name" value="Obg GTP-binding protein N-terminal domain"/>
    <property type="match status" value="1"/>
</dbReference>
<dbReference type="InterPro" id="IPR027417">
    <property type="entry name" value="P-loop_NTPase"/>
</dbReference>
<comment type="similarity">
    <text evidence="1">Belongs to the TRAFAC class OBG-HflX-like GTPase superfamily. OBG GTPase family.</text>
</comment>
<dbReference type="NCBIfam" id="TIGR02729">
    <property type="entry name" value="Obg_CgtA"/>
    <property type="match status" value="1"/>
</dbReference>
<dbReference type="InterPro" id="IPR031167">
    <property type="entry name" value="G_OBG"/>
</dbReference>
<evidence type="ECO:0008006" key="9">
    <source>
        <dbReference type="Google" id="ProtNLM"/>
    </source>
</evidence>
<dbReference type="NCBIfam" id="NF008956">
    <property type="entry name" value="PRK12299.1"/>
    <property type="match status" value="1"/>
</dbReference>
<dbReference type="Gene3D" id="2.70.210.12">
    <property type="entry name" value="GTP1/OBG domain"/>
    <property type="match status" value="1"/>
</dbReference>
<organism evidence="7 8">
    <name type="scientific">Odynerus spinipes</name>
    <dbReference type="NCBI Taxonomy" id="1348599"/>
    <lineage>
        <taxon>Eukaryota</taxon>
        <taxon>Metazoa</taxon>
        <taxon>Ecdysozoa</taxon>
        <taxon>Arthropoda</taxon>
        <taxon>Hexapoda</taxon>
        <taxon>Insecta</taxon>
        <taxon>Pterygota</taxon>
        <taxon>Neoptera</taxon>
        <taxon>Endopterygota</taxon>
        <taxon>Hymenoptera</taxon>
        <taxon>Apocrita</taxon>
        <taxon>Aculeata</taxon>
        <taxon>Vespoidea</taxon>
        <taxon>Vespidae</taxon>
        <taxon>Eumeninae</taxon>
        <taxon>Odynerus</taxon>
    </lineage>
</organism>
<dbReference type="InterPro" id="IPR005225">
    <property type="entry name" value="Small_GTP-bd"/>
</dbReference>
<evidence type="ECO:0000313" key="8">
    <source>
        <dbReference type="Proteomes" id="UP001258017"/>
    </source>
</evidence>
<dbReference type="FunFam" id="2.70.210.12:FF:000001">
    <property type="entry name" value="GTPase Obg"/>
    <property type="match status" value="1"/>
</dbReference>
<dbReference type="AlphaFoldDB" id="A0AAD9VUM9"/>
<evidence type="ECO:0000259" key="5">
    <source>
        <dbReference type="PROSITE" id="PS51710"/>
    </source>
</evidence>
<reference evidence="7" key="2">
    <citation type="journal article" date="2023" name="Commun. Biol.">
        <title>Intrasexual cuticular hydrocarbon dimorphism in a wasp sheds light on hydrocarbon biosynthesis genes in Hymenoptera.</title>
        <authorList>
            <person name="Moris V.C."/>
            <person name="Podsiadlowski L."/>
            <person name="Martin S."/>
            <person name="Oeyen J.P."/>
            <person name="Donath A."/>
            <person name="Petersen M."/>
            <person name="Wilbrandt J."/>
            <person name="Misof B."/>
            <person name="Liedtke D."/>
            <person name="Thamm M."/>
            <person name="Scheiner R."/>
            <person name="Schmitt T."/>
            <person name="Niehuis O."/>
        </authorList>
    </citation>
    <scope>NUCLEOTIDE SEQUENCE</scope>
    <source>
        <strain evidence="7">GBR_01_08_01A</strain>
    </source>
</reference>
<dbReference type="CDD" id="cd01898">
    <property type="entry name" value="Obg"/>
    <property type="match status" value="1"/>
</dbReference>
<dbReference type="Gene3D" id="3.40.50.300">
    <property type="entry name" value="P-loop containing nucleotide triphosphate hydrolases"/>
    <property type="match status" value="1"/>
</dbReference>
<dbReference type="PANTHER" id="PTHR11702">
    <property type="entry name" value="DEVELOPMENTALLY REGULATED GTP-BINDING PROTEIN-RELATED"/>
    <property type="match status" value="1"/>
</dbReference>
<keyword evidence="2" id="KW-0690">Ribosome biogenesis</keyword>
<keyword evidence="8" id="KW-1185">Reference proteome</keyword>
<reference evidence="7" key="1">
    <citation type="submission" date="2021-08" db="EMBL/GenBank/DDBJ databases">
        <authorList>
            <person name="Misof B."/>
            <person name="Oliver O."/>
            <person name="Podsiadlowski L."/>
            <person name="Donath A."/>
            <person name="Peters R."/>
            <person name="Mayer C."/>
            <person name="Rust J."/>
            <person name="Gunkel S."/>
            <person name="Lesny P."/>
            <person name="Martin S."/>
            <person name="Oeyen J.P."/>
            <person name="Petersen M."/>
            <person name="Panagiotis P."/>
            <person name="Wilbrandt J."/>
            <person name="Tanja T."/>
        </authorList>
    </citation>
    <scope>NUCLEOTIDE SEQUENCE</scope>
    <source>
        <strain evidence="7">GBR_01_08_01A</strain>
        <tissue evidence="7">Thorax + abdomen</tissue>
    </source>
</reference>
<sequence>MRPSIFVENESVLLVGEGNFSFAVALCQLNLKIKLTATCYEPDISHEAGKKNIDYLEKHGIRVLLGIDATKLVENPILKKELFDKIIFNFPHVGGKMRIEKNRELLRQFFIGIEKLNNHDSVVLITLCNGQGGTFMDEPRRNWNDSWKITEMAAHGNFILTMIEPFLWSYFPNYIVTGYRSLQKEFHTTRALTHFFKISYPPTYQNISLKNKVDTVACNMEHFIRKDIYHVIKEVANIKSWCICPPAFTFDITIQVTANFDPITFYTVLYNHAGSIVDEQDKINSVHLKMHCFHRLKNICIPITQWLHPMPNTVATNIKIYQRINKSIYQSFYTSICHCDDNEYVASAIRSSKPKSPGNTSQFFVDIKQVRTIGGKGGDGEISFLQLWINDRAGPDGGDGGHGGHVIFQVSTNVKDLKHVDSILQGENGERGFNKDNYGKNAKHTIIPVPVGTIVRAIDGTILADLDQENMMFIAARGGAGGHGNSFFKSDTNQSPKISEYGAKGEDLQYVLEIRSMAHIGLIGLPNAGKSTLLRAISRARPKVAPYPFTTLKPHVGVILYEDYEQVAVADLPGLIVDSHKNRGLGITFLKHAERCAVLLYVLDLTIDKPWEALDILKYEISQFNKNLTDRPFLIVANKIDLPEAEENLRLLKEKTTLPVIPVSAKMGSNISTLLKEIRILYENLKEEKEKKINVNEIFM</sequence>
<feature type="domain" description="OBG-type G" evidence="5">
    <location>
        <begin position="518"/>
        <end position="683"/>
    </location>
</feature>
<dbReference type="GO" id="GO:0005525">
    <property type="term" value="F:GTP binding"/>
    <property type="evidence" value="ECO:0007669"/>
    <property type="project" value="UniProtKB-KW"/>
</dbReference>
<dbReference type="PROSITE" id="PS51883">
    <property type="entry name" value="OBG"/>
    <property type="match status" value="1"/>
</dbReference>
<dbReference type="EMBL" id="JAIFRP010000006">
    <property type="protein sequence ID" value="KAK2587583.1"/>
    <property type="molecule type" value="Genomic_DNA"/>
</dbReference>
<dbReference type="GO" id="GO:0000287">
    <property type="term" value="F:magnesium ion binding"/>
    <property type="evidence" value="ECO:0007669"/>
    <property type="project" value="InterPro"/>
</dbReference>
<dbReference type="Pfam" id="PF10354">
    <property type="entry name" value="BMT5-like"/>
    <property type="match status" value="1"/>
</dbReference>
<dbReference type="InterPro" id="IPR014100">
    <property type="entry name" value="GTP-bd_Obg/CgtA"/>
</dbReference>
<dbReference type="NCBIfam" id="TIGR00231">
    <property type="entry name" value="small_GTP"/>
    <property type="match status" value="1"/>
</dbReference>
<dbReference type="GO" id="GO:0070042">
    <property type="term" value="F:rRNA (uridine-N3-)-methyltransferase activity"/>
    <property type="evidence" value="ECO:0007669"/>
    <property type="project" value="InterPro"/>
</dbReference>
<keyword evidence="3" id="KW-0547">Nucleotide-binding</keyword>
<dbReference type="Pfam" id="PF01926">
    <property type="entry name" value="MMR_HSR1"/>
    <property type="match status" value="1"/>
</dbReference>
<dbReference type="PROSITE" id="PS51710">
    <property type="entry name" value="G_OBG"/>
    <property type="match status" value="1"/>
</dbReference>
<gene>
    <name evidence="7" type="ORF">KPH14_003711</name>
</gene>
<accession>A0AAD9VUM9</accession>
<evidence type="ECO:0000259" key="6">
    <source>
        <dbReference type="PROSITE" id="PS51883"/>
    </source>
</evidence>
<dbReference type="Proteomes" id="UP001258017">
    <property type="component" value="Unassembled WGS sequence"/>
</dbReference>
<evidence type="ECO:0000256" key="4">
    <source>
        <dbReference type="ARBA" id="ARBA00023134"/>
    </source>
</evidence>
<dbReference type="InterPro" id="IPR036726">
    <property type="entry name" value="GTP1_OBG_dom_sf"/>
</dbReference>
<evidence type="ECO:0000256" key="2">
    <source>
        <dbReference type="ARBA" id="ARBA00022517"/>
    </source>
</evidence>
<evidence type="ECO:0000256" key="3">
    <source>
        <dbReference type="ARBA" id="ARBA00022741"/>
    </source>
</evidence>
<dbReference type="Pfam" id="PF01018">
    <property type="entry name" value="GTP1_OBG"/>
    <property type="match status" value="1"/>
</dbReference>
<dbReference type="InterPro" id="IPR006073">
    <property type="entry name" value="GTP-bd"/>
</dbReference>
<keyword evidence="4" id="KW-0342">GTP-binding</keyword>
<dbReference type="SUPFAM" id="SSF52540">
    <property type="entry name" value="P-loop containing nucleoside triphosphate hydrolases"/>
    <property type="match status" value="1"/>
</dbReference>
<name>A0AAD9VUM9_9HYME</name>
<proteinExistence type="inferred from homology"/>
<evidence type="ECO:0000256" key="1">
    <source>
        <dbReference type="ARBA" id="ARBA00007699"/>
    </source>
</evidence>
<comment type="caution">
    <text evidence="7">The sequence shown here is derived from an EMBL/GenBank/DDBJ whole genome shotgun (WGS) entry which is preliminary data.</text>
</comment>
<dbReference type="GO" id="GO:0003924">
    <property type="term" value="F:GTPase activity"/>
    <property type="evidence" value="ECO:0007669"/>
    <property type="project" value="InterPro"/>
</dbReference>